<dbReference type="PANTHER" id="PTHR12604:SF2">
    <property type="entry name" value="X-RAY REPAIR CROSS-COMPLEMENTING PROTEIN 6"/>
    <property type="match status" value="1"/>
</dbReference>
<evidence type="ECO:0000256" key="1">
    <source>
        <dbReference type="ARBA" id="ARBA00004123"/>
    </source>
</evidence>
<evidence type="ECO:0000256" key="13">
    <source>
        <dbReference type="ARBA" id="ARBA00023204"/>
    </source>
</evidence>
<evidence type="ECO:0000256" key="11">
    <source>
        <dbReference type="ARBA" id="ARBA00023125"/>
    </source>
</evidence>
<comment type="subcellular location">
    <subcellularLocation>
        <location evidence="2">Chromosome</location>
        <location evidence="2">Telomere</location>
    </subcellularLocation>
    <subcellularLocation>
        <location evidence="1">Nucleus</location>
    </subcellularLocation>
</comment>
<dbReference type="InterPro" id="IPR047087">
    <property type="entry name" value="KU70_core_dom"/>
</dbReference>
<dbReference type="EC" id="3.6.4.12" evidence="3"/>
<dbReference type="Gene3D" id="3.40.50.410">
    <property type="entry name" value="von Willebrand factor, type A domain"/>
    <property type="match status" value="1"/>
</dbReference>
<feature type="compositionally biased region" description="Basic and acidic residues" evidence="15">
    <location>
        <begin position="305"/>
        <end position="314"/>
    </location>
</feature>
<keyword evidence="5" id="KW-0547">Nucleotide-binding</keyword>
<dbReference type="InterPro" id="IPR036465">
    <property type="entry name" value="vWFA_dom_sf"/>
</dbReference>
<dbReference type="GO" id="GO:0003678">
    <property type="term" value="F:DNA helicase activity"/>
    <property type="evidence" value="ECO:0007669"/>
    <property type="project" value="UniProtKB-EC"/>
</dbReference>
<dbReference type="SMART" id="SM00513">
    <property type="entry name" value="SAP"/>
    <property type="match status" value="1"/>
</dbReference>
<dbReference type="GO" id="GO:0000723">
    <property type="term" value="P:telomere maintenance"/>
    <property type="evidence" value="ECO:0007669"/>
    <property type="project" value="TreeGrafter"/>
</dbReference>
<keyword evidence="9" id="KW-0067">ATP-binding</keyword>
<feature type="domain" description="SAP" evidence="16">
    <location>
        <begin position="794"/>
        <end position="828"/>
    </location>
</feature>
<dbReference type="GO" id="GO:0042162">
    <property type="term" value="F:telomeric DNA binding"/>
    <property type="evidence" value="ECO:0007669"/>
    <property type="project" value="TreeGrafter"/>
</dbReference>
<dbReference type="InterPro" id="IPR006164">
    <property type="entry name" value="DNA_bd_Ku70/Ku80"/>
</dbReference>
<dbReference type="GO" id="GO:0000781">
    <property type="term" value="C:chromosome, telomeric region"/>
    <property type="evidence" value="ECO:0007669"/>
    <property type="project" value="UniProtKB-SubCell"/>
</dbReference>
<feature type="compositionally biased region" description="Low complexity" evidence="15">
    <location>
        <begin position="274"/>
        <end position="296"/>
    </location>
</feature>
<keyword evidence="11" id="KW-0238">DNA-binding</keyword>
<evidence type="ECO:0000313" key="18">
    <source>
        <dbReference type="Proteomes" id="UP001176517"/>
    </source>
</evidence>
<evidence type="ECO:0000256" key="6">
    <source>
        <dbReference type="ARBA" id="ARBA00022763"/>
    </source>
</evidence>
<accession>A0AAN6JTW6</accession>
<evidence type="ECO:0000256" key="9">
    <source>
        <dbReference type="ARBA" id="ARBA00022840"/>
    </source>
</evidence>
<organism evidence="17 18">
    <name type="scientific">Tilletia horrida</name>
    <dbReference type="NCBI Taxonomy" id="155126"/>
    <lineage>
        <taxon>Eukaryota</taxon>
        <taxon>Fungi</taxon>
        <taxon>Dikarya</taxon>
        <taxon>Basidiomycota</taxon>
        <taxon>Ustilaginomycotina</taxon>
        <taxon>Exobasidiomycetes</taxon>
        <taxon>Tilletiales</taxon>
        <taxon>Tilletiaceae</taxon>
        <taxon>Tilletia</taxon>
    </lineage>
</organism>
<keyword evidence="14" id="KW-0539">Nucleus</keyword>
<dbReference type="EMBL" id="JAPDMZ010000019">
    <property type="protein sequence ID" value="KAK0556156.1"/>
    <property type="molecule type" value="Genomic_DNA"/>
</dbReference>
<dbReference type="GO" id="GO:0043564">
    <property type="term" value="C:Ku70:Ku80 complex"/>
    <property type="evidence" value="ECO:0007669"/>
    <property type="project" value="TreeGrafter"/>
</dbReference>
<dbReference type="Proteomes" id="UP001176517">
    <property type="component" value="Unassembled WGS sequence"/>
</dbReference>
<reference evidence="17" key="1">
    <citation type="journal article" date="2023" name="PhytoFront">
        <title>Draft Genome Resources of Seven Strains of Tilletia horrida, Causal Agent of Kernel Smut of Rice.</title>
        <authorList>
            <person name="Khanal S."/>
            <person name="Antony Babu S."/>
            <person name="Zhou X.G."/>
        </authorList>
    </citation>
    <scope>NUCLEOTIDE SEQUENCE</scope>
    <source>
        <strain evidence="17">TX6</strain>
    </source>
</reference>
<feature type="region of interest" description="Disordered" evidence="15">
    <location>
        <begin position="1"/>
        <end position="20"/>
    </location>
</feature>
<evidence type="ECO:0000256" key="2">
    <source>
        <dbReference type="ARBA" id="ARBA00004574"/>
    </source>
</evidence>
<proteinExistence type="predicted"/>
<feature type="region of interest" description="Disordered" evidence="15">
    <location>
        <begin position="272"/>
        <end position="314"/>
    </location>
</feature>
<dbReference type="SUPFAM" id="SSF68906">
    <property type="entry name" value="SAP domain"/>
    <property type="match status" value="1"/>
</dbReference>
<dbReference type="Pfam" id="PF03731">
    <property type="entry name" value="Ku_N"/>
    <property type="match status" value="1"/>
</dbReference>
<dbReference type="Gene3D" id="1.10.1600.10">
    <property type="match status" value="1"/>
</dbReference>
<protein>
    <recommendedName>
        <fullName evidence="3">DNA helicase</fullName>
        <ecNumber evidence="3">3.6.4.12</ecNumber>
    </recommendedName>
</protein>
<feature type="compositionally biased region" description="Low complexity" evidence="15">
    <location>
        <begin position="482"/>
        <end position="492"/>
    </location>
</feature>
<evidence type="ECO:0000256" key="8">
    <source>
        <dbReference type="ARBA" id="ARBA00022806"/>
    </source>
</evidence>
<evidence type="ECO:0000259" key="16">
    <source>
        <dbReference type="PROSITE" id="PS50800"/>
    </source>
</evidence>
<name>A0AAN6JTW6_9BASI</name>
<evidence type="ECO:0000256" key="7">
    <source>
        <dbReference type="ARBA" id="ARBA00022801"/>
    </source>
</evidence>
<dbReference type="InterPro" id="IPR003034">
    <property type="entry name" value="SAP_dom"/>
</dbReference>
<dbReference type="SUPFAM" id="SSF53300">
    <property type="entry name" value="vWA-like"/>
    <property type="match status" value="1"/>
</dbReference>
<dbReference type="SUPFAM" id="SSF100939">
    <property type="entry name" value="SPOC domain-like"/>
    <property type="match status" value="1"/>
</dbReference>
<keyword evidence="18" id="KW-1185">Reference proteome</keyword>
<evidence type="ECO:0000256" key="4">
    <source>
        <dbReference type="ARBA" id="ARBA00022454"/>
    </source>
</evidence>
<keyword evidence="6" id="KW-0227">DNA damage</keyword>
<dbReference type="InterPro" id="IPR005161">
    <property type="entry name" value="Ku_N"/>
</dbReference>
<keyword evidence="7" id="KW-0378">Hydrolase</keyword>
<evidence type="ECO:0000256" key="12">
    <source>
        <dbReference type="ARBA" id="ARBA00023172"/>
    </source>
</evidence>
<dbReference type="PANTHER" id="PTHR12604">
    <property type="entry name" value="KU AUTOANTIGEN DNA HELICASE"/>
    <property type="match status" value="1"/>
</dbReference>
<evidence type="ECO:0000313" key="17">
    <source>
        <dbReference type="EMBL" id="KAK0556156.1"/>
    </source>
</evidence>
<dbReference type="Pfam" id="PF02037">
    <property type="entry name" value="SAP"/>
    <property type="match status" value="1"/>
</dbReference>
<feature type="region of interest" description="Disordered" evidence="15">
    <location>
        <begin position="454"/>
        <end position="492"/>
    </location>
</feature>
<dbReference type="CDD" id="cd00788">
    <property type="entry name" value="KU70"/>
    <property type="match status" value="1"/>
</dbReference>
<keyword evidence="13" id="KW-0234">DNA repair</keyword>
<feature type="compositionally biased region" description="Gly residues" evidence="15">
    <location>
        <begin position="9"/>
        <end position="20"/>
    </location>
</feature>
<evidence type="ECO:0000256" key="15">
    <source>
        <dbReference type="SAM" id="MobiDB-lite"/>
    </source>
</evidence>
<dbReference type="Pfam" id="PF02735">
    <property type="entry name" value="Ku"/>
    <property type="match status" value="1"/>
</dbReference>
<dbReference type="GO" id="GO:0005524">
    <property type="term" value="F:ATP binding"/>
    <property type="evidence" value="ECO:0007669"/>
    <property type="project" value="UniProtKB-KW"/>
</dbReference>
<dbReference type="GO" id="GO:0006303">
    <property type="term" value="P:double-strand break repair via nonhomologous end joining"/>
    <property type="evidence" value="ECO:0007669"/>
    <property type="project" value="InterPro"/>
</dbReference>
<feature type="region of interest" description="Disordered" evidence="15">
    <location>
        <begin position="679"/>
        <end position="719"/>
    </location>
</feature>
<keyword evidence="8 17" id="KW-0347">Helicase</keyword>
<keyword evidence="4" id="KW-0158">Chromosome</keyword>
<dbReference type="InterPro" id="IPR016194">
    <property type="entry name" value="SPOC-like_C_dom_sf"/>
</dbReference>
<dbReference type="GO" id="GO:0016787">
    <property type="term" value="F:hydrolase activity"/>
    <property type="evidence" value="ECO:0007669"/>
    <property type="project" value="UniProtKB-KW"/>
</dbReference>
<dbReference type="PROSITE" id="PS50800">
    <property type="entry name" value="SAP"/>
    <property type="match status" value="1"/>
</dbReference>
<feature type="compositionally biased region" description="Basic and acidic residues" evidence="15">
    <location>
        <begin position="681"/>
        <end position="707"/>
    </location>
</feature>
<dbReference type="AlphaFoldDB" id="A0AAN6JTW6"/>
<dbReference type="GO" id="GO:0006310">
    <property type="term" value="P:DNA recombination"/>
    <property type="evidence" value="ECO:0007669"/>
    <property type="project" value="UniProtKB-KW"/>
</dbReference>
<keyword evidence="10" id="KW-0779">Telomere</keyword>
<evidence type="ECO:0000256" key="3">
    <source>
        <dbReference type="ARBA" id="ARBA00012551"/>
    </source>
</evidence>
<dbReference type="InterPro" id="IPR036361">
    <property type="entry name" value="SAP_dom_sf"/>
</dbReference>
<dbReference type="GO" id="GO:0003690">
    <property type="term" value="F:double-stranded DNA binding"/>
    <property type="evidence" value="ECO:0007669"/>
    <property type="project" value="TreeGrafter"/>
</dbReference>
<sequence length="892" mass="98495">MSANWRDNGGSGDEGFEGAGGAEYEPQELMSWDALGHTSTKDIVLFLVDAGPHMHKINPDTGCSFLSSALFNACKLYESKLITSPKDQIGFMLFGTACPSEEAGLRPVLNKGKAYSKCVLLEKVGQVDLVQVAEIYDLLAADERGFVKLTDCILTAPFRGLFRIEHALANAVNYLAQMGKVGYKRIFFMTNNDDPTVVREDVTVPFKSSNPSEERQYQTNRSRIVGECLKYVKQANDRNIELEPLFISTTRHNFDVDRFYGDVFAAYDNDLSSDEGSSSDSDVDSDSSSSSSSEDSMMAQMNPNQKERNQMKTEKRVLKLARATRREQRESRNRKLYDCTTKMDTILSSLEDRQMPKRVVFSTTMEIGDGIHIGVKGYAMFMTATRGTPARVLRVNGDFREIAVKQVPVCQDTHAILKPKQDTETAFAFGATTTAASLNEAYIANAEARAEGRFPPQAGSSRMPAFGQTDEDGPARAPFDMSSLRGSGSAGRGLAQFSKDELRELREVGVPYGIRVLGFKPQAQLHDWMSIKHATFLYPTDEMWKGSKRFFASLLSSMLKKNVFALALCLPRANSIPTFAALWPREEKVDEEGTQLEAPGMMMIPLPYADDMRDCPVNRGMKAGPKEVKLARKLVSTYSLSEPFHFDAFPNPFLKHHYATIKAIAFNRDLPPTSLIGKAKTKAEEEAAEKRRAQKGKDRMDVDGKEGEGDDEDSKAHDGPAATLLDMLKNPEVLQDVTEPDYSLIQEFEEDRHYVRRFNDQIASGGYDRLKGAMVKFRKKNEPELREKWQAKKLATYKNDDLKAILAYYRLPTTGVKAELAGRLEKHLNLLWTGRSGGDESDDGSVGSRVVASVALTGVARAMGGGVSMTIAGGLGAGREGATADVASAVGL</sequence>
<evidence type="ECO:0000256" key="14">
    <source>
        <dbReference type="ARBA" id="ARBA00023242"/>
    </source>
</evidence>
<gene>
    <name evidence="17" type="primary">KU70</name>
    <name evidence="17" type="ORF">OC846_001375</name>
</gene>
<dbReference type="Gene3D" id="2.40.290.10">
    <property type="match status" value="1"/>
</dbReference>
<evidence type="ECO:0000256" key="10">
    <source>
        <dbReference type="ARBA" id="ARBA00022895"/>
    </source>
</evidence>
<evidence type="ECO:0000256" key="5">
    <source>
        <dbReference type="ARBA" id="ARBA00022741"/>
    </source>
</evidence>
<comment type="caution">
    <text evidence="17">The sequence shown here is derived from an EMBL/GenBank/DDBJ whole genome shotgun (WGS) entry which is preliminary data.</text>
</comment>
<keyword evidence="12" id="KW-0233">DNA recombination</keyword>
<dbReference type="SMART" id="SM00559">
    <property type="entry name" value="Ku78"/>
    <property type="match status" value="1"/>
</dbReference>